<feature type="chain" id="PRO_5043121597" description="Phosphoinositide phospholipase C" evidence="9">
    <location>
        <begin position="24"/>
        <end position="791"/>
    </location>
</feature>
<evidence type="ECO:0000313" key="14">
    <source>
        <dbReference type="Proteomes" id="UP000278627"/>
    </source>
</evidence>
<dbReference type="SMART" id="SM00239">
    <property type="entry name" value="C2"/>
    <property type="match status" value="1"/>
</dbReference>
<dbReference type="SUPFAM" id="SSF47473">
    <property type="entry name" value="EF-hand"/>
    <property type="match status" value="1"/>
</dbReference>
<feature type="region of interest" description="Disordered" evidence="8">
    <location>
        <begin position="499"/>
        <end position="519"/>
    </location>
</feature>
<sequence>MFRFFTFKSPLTLTSGIFLPVLGIVMTDEATATKETEFKECLELCEKGVNMCRIKAGHLLPSRNVYVEDQKWLCYHSDMCWKFVPLKLKSGNGHFSVNIDDILEIRKGFSSDNLHKASKKYSFREKVTAEMCLSVILIHRRMLHKSIDFAAENSSVRDKFVKGLQYLVDKRNQKHVYFDEERWLLDNFRKADINKNGRLTFDEVLKLLKTLNLQISNEYAHALYTLTDSFGKNDGQLDESEFINFFYHLTDRPDLKHVMRMFSATNDPALSIFDLKTFLTTEQQVKKDFISGLYLQFGDINEKKVASIIDNFETVKQDVKILGPIGFRWLLLGEWGNIMKPGHERVFQDMDHTLSHYYVNSSHNTYLTGLQIKGEATVEGYINALKKGVRLLELDVFDGEEGEPCITHKRTFIKTITLQDALKEIDVYAFKTNPYPVILTIENHVGLPQQKAMSRIFKEVLGDKIYMRPENGASQPLPSPNALKNKYLLRGKKLRAERGLDRKSDQDIDKKVQNNSENKDIKLDPEFSQLISLPSVKLSNNIFKDIDEHPMDGSSSLSERKIANYMESGYSLAAYTSKRFVKSFPKGLRQDSSNMDPIPSWLCGIQSVAMNMQTTGEYLDLVNGLFRTNGNCGYVLKSKTLIDGLDPRMPEVSSSVVTTMLVGVGYFYTTVISGQYLPTISQANDVIDPYVTIEIFGIPADSRKFRTKTIRNNGFNPQFNETFTFPLHFPDFALLRFCVKDFDSTSANDFVGEFTIPVKSIRAGYSHIRLNTGNLRTVDECASLFIRVAFE</sequence>
<gene>
    <name evidence="13" type="ORF">BPAG_LOCUS408</name>
</gene>
<keyword evidence="9" id="KW-0732">Signal</keyword>
<evidence type="ECO:0000259" key="10">
    <source>
        <dbReference type="PROSITE" id="PS50004"/>
    </source>
</evidence>
<name>A0A0N4SXK0_BRUPA</name>
<keyword evidence="4 7" id="KW-0443">Lipid metabolism</keyword>
<evidence type="ECO:0000259" key="12">
    <source>
        <dbReference type="PROSITE" id="PS50222"/>
    </source>
</evidence>
<dbReference type="EMBL" id="UZAD01000017">
    <property type="protein sequence ID" value="VDN81594.1"/>
    <property type="molecule type" value="Genomic_DNA"/>
</dbReference>
<dbReference type="EC" id="3.1.4.11" evidence="1 7"/>
<dbReference type="InterPro" id="IPR018247">
    <property type="entry name" value="EF_Hand_1_Ca_BS"/>
</dbReference>
<dbReference type="SMART" id="SM00148">
    <property type="entry name" value="PLCXc"/>
    <property type="match status" value="1"/>
</dbReference>
<evidence type="ECO:0000256" key="3">
    <source>
        <dbReference type="ARBA" id="ARBA00022963"/>
    </source>
</evidence>
<keyword evidence="5" id="KW-0807">Transducer</keyword>
<feature type="domain" description="EF-hand" evidence="12">
    <location>
        <begin position="179"/>
        <end position="214"/>
    </location>
</feature>
<dbReference type="InterPro" id="IPR039504">
    <property type="entry name" value="PLC-delta3_EF-hand"/>
</dbReference>
<dbReference type="CDD" id="cd08558">
    <property type="entry name" value="PI-PLCc_eukaryota"/>
    <property type="match status" value="1"/>
</dbReference>
<dbReference type="InterPro" id="IPR017946">
    <property type="entry name" value="PLC-like_Pdiesterase_TIM-brl"/>
</dbReference>
<keyword evidence="2" id="KW-0106">Calcium</keyword>
<comment type="catalytic activity">
    <reaction evidence="6">
        <text>a 1,2-diacyl-sn-glycero-3-phospho-(1D-myo-inositol-4,5-bisphosphate) + H2O = 1D-myo-inositol 1,4,5-trisphosphate + a 1,2-diacyl-sn-glycerol + H(+)</text>
        <dbReference type="Rhea" id="RHEA:33179"/>
        <dbReference type="ChEBI" id="CHEBI:15377"/>
        <dbReference type="ChEBI" id="CHEBI:15378"/>
        <dbReference type="ChEBI" id="CHEBI:17815"/>
        <dbReference type="ChEBI" id="CHEBI:58456"/>
        <dbReference type="ChEBI" id="CHEBI:203600"/>
        <dbReference type="EC" id="3.1.4.11"/>
    </reaction>
    <physiologicalReaction direction="left-to-right" evidence="6">
        <dbReference type="Rhea" id="RHEA:33180"/>
    </physiologicalReaction>
</comment>
<evidence type="ECO:0000313" key="15">
    <source>
        <dbReference type="WBParaSite" id="BPAG_0000040701-mRNA-1"/>
    </source>
</evidence>
<dbReference type="Gene3D" id="2.30.29.30">
    <property type="entry name" value="Pleckstrin-homology domain (PH domain)/Phosphotyrosine-binding domain (PTB)"/>
    <property type="match status" value="1"/>
</dbReference>
<dbReference type="Proteomes" id="UP000278627">
    <property type="component" value="Unassembled WGS sequence"/>
</dbReference>
<dbReference type="Gene3D" id="3.20.20.190">
    <property type="entry name" value="Phosphatidylinositol (PI) phosphodiesterase"/>
    <property type="match status" value="1"/>
</dbReference>
<dbReference type="PANTHER" id="PTHR10336">
    <property type="entry name" value="PHOSPHOINOSITIDE-SPECIFIC PHOSPHOLIPASE C FAMILY PROTEIN"/>
    <property type="match status" value="1"/>
</dbReference>
<evidence type="ECO:0000256" key="7">
    <source>
        <dbReference type="RuleBase" id="RU361133"/>
    </source>
</evidence>
<dbReference type="PROSITE" id="PS00018">
    <property type="entry name" value="EF_HAND_1"/>
    <property type="match status" value="1"/>
</dbReference>
<dbReference type="GO" id="GO:0005886">
    <property type="term" value="C:plasma membrane"/>
    <property type="evidence" value="ECO:0007669"/>
    <property type="project" value="TreeGrafter"/>
</dbReference>
<dbReference type="InterPro" id="IPR001711">
    <property type="entry name" value="PLipase_C_Pinositol-sp_Y"/>
</dbReference>
<dbReference type="SMART" id="SM00054">
    <property type="entry name" value="EFh"/>
    <property type="match status" value="2"/>
</dbReference>
<keyword evidence="3 7" id="KW-0442">Lipid degradation</keyword>
<dbReference type="GO" id="GO:0005509">
    <property type="term" value="F:calcium ion binding"/>
    <property type="evidence" value="ECO:0007669"/>
    <property type="project" value="InterPro"/>
</dbReference>
<evidence type="ECO:0000259" key="11">
    <source>
        <dbReference type="PROSITE" id="PS50008"/>
    </source>
</evidence>
<proteinExistence type="predicted"/>
<protein>
    <recommendedName>
        <fullName evidence="1 7">Phosphoinositide phospholipase C</fullName>
        <ecNumber evidence="1 7">3.1.4.11</ecNumber>
    </recommendedName>
</protein>
<dbReference type="InterPro" id="IPR000909">
    <property type="entry name" value="PLipase_C_PInositol-sp_X_dom"/>
</dbReference>
<keyword evidence="7" id="KW-0378">Hydrolase</keyword>
<dbReference type="WBParaSite" id="BPAG_0000040701-mRNA-1">
    <property type="protein sequence ID" value="BPAG_0000040701-mRNA-1"/>
    <property type="gene ID" value="BPAG_0000040701"/>
</dbReference>
<reference evidence="15" key="1">
    <citation type="submission" date="2017-02" db="UniProtKB">
        <authorList>
            <consortium name="WormBaseParasite"/>
        </authorList>
    </citation>
    <scope>IDENTIFICATION</scope>
</reference>
<organism evidence="15">
    <name type="scientific">Brugia pahangi</name>
    <name type="common">Filarial nematode worm</name>
    <dbReference type="NCBI Taxonomy" id="6280"/>
    <lineage>
        <taxon>Eukaryota</taxon>
        <taxon>Metazoa</taxon>
        <taxon>Ecdysozoa</taxon>
        <taxon>Nematoda</taxon>
        <taxon>Chromadorea</taxon>
        <taxon>Rhabditida</taxon>
        <taxon>Spirurina</taxon>
        <taxon>Spiruromorpha</taxon>
        <taxon>Filarioidea</taxon>
        <taxon>Onchocercidae</taxon>
        <taxon>Brugia</taxon>
    </lineage>
</organism>
<dbReference type="GO" id="GO:0035556">
    <property type="term" value="P:intracellular signal transduction"/>
    <property type="evidence" value="ECO:0007669"/>
    <property type="project" value="InterPro"/>
</dbReference>
<evidence type="ECO:0000256" key="6">
    <source>
        <dbReference type="ARBA" id="ARBA00023674"/>
    </source>
</evidence>
<dbReference type="PROSITE" id="PS50008">
    <property type="entry name" value="PIPLC_Y_DOMAIN"/>
    <property type="match status" value="1"/>
</dbReference>
<evidence type="ECO:0000256" key="5">
    <source>
        <dbReference type="ARBA" id="ARBA00023224"/>
    </source>
</evidence>
<feature type="signal peptide" evidence="9">
    <location>
        <begin position="1"/>
        <end position="23"/>
    </location>
</feature>
<evidence type="ECO:0000256" key="4">
    <source>
        <dbReference type="ARBA" id="ARBA00023098"/>
    </source>
</evidence>
<dbReference type="AlphaFoldDB" id="A0A0N4SXK0"/>
<dbReference type="InterPro" id="IPR011993">
    <property type="entry name" value="PH-like_dom_sf"/>
</dbReference>
<dbReference type="InterPro" id="IPR035892">
    <property type="entry name" value="C2_domain_sf"/>
</dbReference>
<dbReference type="PANTHER" id="PTHR10336:SF209">
    <property type="entry name" value="PHOSPHOINOSITIDE PHOSPHOLIPASE C"/>
    <property type="match status" value="1"/>
</dbReference>
<dbReference type="InterPro" id="IPR011992">
    <property type="entry name" value="EF-hand-dom_pair"/>
</dbReference>
<feature type="domain" description="PI-PLC Y-box" evidence="11">
    <location>
        <begin position="555"/>
        <end position="641"/>
    </location>
</feature>
<dbReference type="GO" id="GO:0016042">
    <property type="term" value="P:lipid catabolic process"/>
    <property type="evidence" value="ECO:0007669"/>
    <property type="project" value="UniProtKB-KW"/>
</dbReference>
<dbReference type="InterPro" id="IPR001192">
    <property type="entry name" value="PI-PLC_fam"/>
</dbReference>
<dbReference type="GO" id="GO:0004435">
    <property type="term" value="F:phosphatidylinositol-4,5-bisphosphate phospholipase C activity"/>
    <property type="evidence" value="ECO:0007669"/>
    <property type="project" value="UniProtKB-EC"/>
</dbReference>
<dbReference type="PRINTS" id="PR00390">
    <property type="entry name" value="PHPHLIPASEC"/>
</dbReference>
<keyword evidence="14" id="KW-1185">Reference proteome</keyword>
<dbReference type="CDD" id="cd00275">
    <property type="entry name" value="C2_PLC_like"/>
    <property type="match status" value="1"/>
</dbReference>
<evidence type="ECO:0000256" key="9">
    <source>
        <dbReference type="SAM" id="SignalP"/>
    </source>
</evidence>
<dbReference type="Pfam" id="PF00168">
    <property type="entry name" value="C2"/>
    <property type="match status" value="1"/>
</dbReference>
<dbReference type="SMART" id="SM00149">
    <property type="entry name" value="PLCYc"/>
    <property type="match status" value="1"/>
</dbReference>
<evidence type="ECO:0000313" key="13">
    <source>
        <dbReference type="EMBL" id="VDN81594.1"/>
    </source>
</evidence>
<feature type="domain" description="C2" evidence="10">
    <location>
        <begin position="648"/>
        <end position="772"/>
    </location>
</feature>
<dbReference type="Pfam" id="PF14788">
    <property type="entry name" value="EF-hand_10"/>
    <property type="match status" value="1"/>
</dbReference>
<evidence type="ECO:0000256" key="1">
    <source>
        <dbReference type="ARBA" id="ARBA00012368"/>
    </source>
</evidence>
<reference evidence="13 14" key="2">
    <citation type="submission" date="2018-11" db="EMBL/GenBank/DDBJ databases">
        <authorList>
            <consortium name="Pathogen Informatics"/>
        </authorList>
    </citation>
    <scope>NUCLEOTIDE SEQUENCE [LARGE SCALE GENOMIC DNA]</scope>
</reference>
<accession>A0A0N4SXK0</accession>
<dbReference type="PROSITE" id="PS50007">
    <property type="entry name" value="PIPLC_X_DOMAIN"/>
    <property type="match status" value="1"/>
</dbReference>
<dbReference type="SUPFAM" id="SSF49562">
    <property type="entry name" value="C2 domain (Calcium/lipid-binding domain, CaLB)"/>
    <property type="match status" value="1"/>
</dbReference>
<dbReference type="SUPFAM" id="SSF51695">
    <property type="entry name" value="PLC-like phosphodiesterases"/>
    <property type="match status" value="1"/>
</dbReference>
<dbReference type="PROSITE" id="PS50004">
    <property type="entry name" value="C2"/>
    <property type="match status" value="1"/>
</dbReference>
<dbReference type="Gene3D" id="1.10.238.10">
    <property type="entry name" value="EF-hand"/>
    <property type="match status" value="2"/>
</dbReference>
<dbReference type="InterPro" id="IPR002048">
    <property type="entry name" value="EF_hand_dom"/>
</dbReference>
<dbReference type="Pfam" id="PF00387">
    <property type="entry name" value="PI-PLC-Y"/>
    <property type="match status" value="1"/>
</dbReference>
<dbReference type="STRING" id="6280.A0A0N4SXK0"/>
<evidence type="ECO:0000256" key="2">
    <source>
        <dbReference type="ARBA" id="ARBA00022837"/>
    </source>
</evidence>
<dbReference type="InterPro" id="IPR000008">
    <property type="entry name" value="C2_dom"/>
</dbReference>
<dbReference type="Pfam" id="PF00388">
    <property type="entry name" value="PI-PLC-X"/>
    <property type="match status" value="1"/>
</dbReference>
<evidence type="ECO:0000256" key="8">
    <source>
        <dbReference type="SAM" id="MobiDB-lite"/>
    </source>
</evidence>
<dbReference type="Gene3D" id="2.60.40.150">
    <property type="entry name" value="C2 domain"/>
    <property type="match status" value="1"/>
</dbReference>
<dbReference type="PROSITE" id="PS50222">
    <property type="entry name" value="EF_HAND_2"/>
    <property type="match status" value="1"/>
</dbReference>